<proteinExistence type="predicted"/>
<dbReference type="EMBL" id="CAKLBY020000068">
    <property type="protein sequence ID" value="CAK7923413.1"/>
    <property type="molecule type" value="Genomic_DNA"/>
</dbReference>
<keyword evidence="1" id="KW-0175">Coiled coil</keyword>
<comment type="caution">
    <text evidence="3">The sequence shown here is derived from an EMBL/GenBank/DDBJ whole genome shotgun (WGS) entry which is preliminary data.</text>
</comment>
<protein>
    <recommendedName>
        <fullName evidence="5">BZIP domain-containing protein</fullName>
    </recommendedName>
</protein>
<feature type="coiled-coil region" evidence="1">
    <location>
        <begin position="90"/>
        <end position="117"/>
    </location>
</feature>
<feature type="compositionally biased region" description="Low complexity" evidence="2">
    <location>
        <begin position="197"/>
        <end position="226"/>
    </location>
</feature>
<evidence type="ECO:0000313" key="4">
    <source>
        <dbReference type="Proteomes" id="UP001162060"/>
    </source>
</evidence>
<evidence type="ECO:0000256" key="2">
    <source>
        <dbReference type="SAM" id="MobiDB-lite"/>
    </source>
</evidence>
<reference evidence="3" key="1">
    <citation type="submission" date="2024-01" db="EMBL/GenBank/DDBJ databases">
        <authorList>
            <person name="Webb A."/>
        </authorList>
    </citation>
    <scope>NUCLEOTIDE SEQUENCE</scope>
    <source>
        <strain evidence="3">Pm1</strain>
    </source>
</reference>
<sequence length="510" mass="56692">MQVAMPEPVGLHVYSSWNADDQALLDILLLSDPVETPPMQDVHMQVASSLSEVTATTAKALPVGKDEGLKSKLSAVERRVRHREVVKRAYHRNKAVLKSLRDKVKELERQLEMLSLSKHKKELVAVVAIDHHHHHLQRRRQYAELLTEQEELINATAKLRLLLNRRHQFAADIVAIAQRTAAVSGNESDESDDVSDSDTATTVSTDSMATLSPSSSPVHSSTARSPLTMASSGCEVSPLSAKHKTKLLLYGEPRPTLAGPTVTSKTSLAGALWKQLGYKPLSFQESTALVNEIYHSVLSFSLSGKAISTGVSIMGWADKRLLDGTRLKFSLRKQFAGLNALQLMTSTWQCFSDPECIEAKFHGLMTLRILQRVDDDTIVALRESQSEDGEKLYRCVYLLFRVRTRKGYLICVQSVAPERLTDPSLARVSRDGKLVQWIELSGWFMFEPTTECGDSCGFYPQEGVRVEYGGCMDNGDYESIALLAMNTLSIAFKWESMMIGPMFTLLPSFS</sequence>
<organism evidence="3 4">
    <name type="scientific">Peronospora matthiolae</name>
    <dbReference type="NCBI Taxonomy" id="2874970"/>
    <lineage>
        <taxon>Eukaryota</taxon>
        <taxon>Sar</taxon>
        <taxon>Stramenopiles</taxon>
        <taxon>Oomycota</taxon>
        <taxon>Peronosporomycetes</taxon>
        <taxon>Peronosporales</taxon>
        <taxon>Peronosporaceae</taxon>
        <taxon>Peronospora</taxon>
    </lineage>
</organism>
<evidence type="ECO:0008006" key="5">
    <source>
        <dbReference type="Google" id="ProtNLM"/>
    </source>
</evidence>
<dbReference type="AlphaFoldDB" id="A0AAV1TQN1"/>
<feature type="compositionally biased region" description="Acidic residues" evidence="2">
    <location>
        <begin position="187"/>
        <end position="196"/>
    </location>
</feature>
<name>A0AAV1TQN1_9STRA</name>
<feature type="region of interest" description="Disordered" evidence="2">
    <location>
        <begin position="182"/>
        <end position="230"/>
    </location>
</feature>
<evidence type="ECO:0000313" key="3">
    <source>
        <dbReference type="EMBL" id="CAK7923413.1"/>
    </source>
</evidence>
<evidence type="ECO:0000256" key="1">
    <source>
        <dbReference type="SAM" id="Coils"/>
    </source>
</evidence>
<gene>
    <name evidence="3" type="ORF">PM001_LOCUS8563</name>
</gene>
<dbReference type="Proteomes" id="UP001162060">
    <property type="component" value="Unassembled WGS sequence"/>
</dbReference>
<accession>A0AAV1TQN1</accession>